<evidence type="ECO:0000256" key="7">
    <source>
        <dbReference type="ARBA" id="ARBA00022676"/>
    </source>
</evidence>
<evidence type="ECO:0000256" key="5">
    <source>
        <dbReference type="ARBA" id="ARBA00011944"/>
    </source>
</evidence>
<dbReference type="SUPFAM" id="SSF54675">
    <property type="entry name" value="Nicotinate/Quinolinate PRTase N-terminal domain-like"/>
    <property type="match status" value="1"/>
</dbReference>
<dbReference type="PANTHER" id="PTHR32179:SF3">
    <property type="entry name" value="NICOTINATE-NUCLEOTIDE PYROPHOSPHORYLASE [CARBOXYLATING]"/>
    <property type="match status" value="1"/>
</dbReference>
<keyword evidence="8" id="KW-0808">Transferase</keyword>
<dbReference type="PANTHER" id="PTHR32179">
    <property type="entry name" value="NICOTINATE-NUCLEOTIDE PYROPHOSPHORYLASE [CARBOXYLATING]"/>
    <property type="match status" value="1"/>
</dbReference>
<dbReference type="Gene3D" id="3.90.1170.20">
    <property type="entry name" value="Quinolinate phosphoribosyl transferase, N-terminal domain"/>
    <property type="match status" value="1"/>
</dbReference>
<comment type="caution">
    <text evidence="14">The sequence shown here is derived from an EMBL/GenBank/DDBJ whole genome shotgun (WGS) entry which is preliminary data.</text>
</comment>
<comment type="similarity">
    <text evidence="3">Belongs to the NadC/ModD family.</text>
</comment>
<dbReference type="EC" id="2.4.2.19" evidence="5"/>
<dbReference type="Gene3D" id="3.20.20.70">
    <property type="entry name" value="Aldolase class I"/>
    <property type="match status" value="1"/>
</dbReference>
<accession>X1I469</accession>
<dbReference type="GO" id="GO:0034213">
    <property type="term" value="P:quinolinate catabolic process"/>
    <property type="evidence" value="ECO:0007669"/>
    <property type="project" value="TreeGrafter"/>
</dbReference>
<dbReference type="InterPro" id="IPR037128">
    <property type="entry name" value="Quinolinate_PRibosylTase_N_sf"/>
</dbReference>
<dbReference type="GO" id="GO:0005737">
    <property type="term" value="C:cytoplasm"/>
    <property type="evidence" value="ECO:0007669"/>
    <property type="project" value="TreeGrafter"/>
</dbReference>
<comment type="catalytic activity">
    <reaction evidence="10">
        <text>nicotinate beta-D-ribonucleotide + CO2 + diphosphate = quinolinate + 5-phospho-alpha-D-ribose 1-diphosphate + 2 H(+)</text>
        <dbReference type="Rhea" id="RHEA:12733"/>
        <dbReference type="ChEBI" id="CHEBI:15378"/>
        <dbReference type="ChEBI" id="CHEBI:16526"/>
        <dbReference type="ChEBI" id="CHEBI:29959"/>
        <dbReference type="ChEBI" id="CHEBI:33019"/>
        <dbReference type="ChEBI" id="CHEBI:57502"/>
        <dbReference type="ChEBI" id="CHEBI:58017"/>
        <dbReference type="EC" id="2.4.2.19"/>
    </reaction>
</comment>
<protein>
    <recommendedName>
        <fullName evidence="11">Probable nicotinate-nucleotide pyrophosphorylase [carboxylating]</fullName>
        <ecNumber evidence="5">2.4.2.19</ecNumber>
    </recommendedName>
    <alternativeName>
        <fullName evidence="9">Quinolinate phosphoribosyltransferase [decarboxylating]</fullName>
    </alternativeName>
</protein>
<evidence type="ECO:0000256" key="2">
    <source>
        <dbReference type="ARBA" id="ARBA00004893"/>
    </source>
</evidence>
<evidence type="ECO:0000256" key="4">
    <source>
        <dbReference type="ARBA" id="ARBA00011218"/>
    </source>
</evidence>
<dbReference type="GO" id="GO:0009435">
    <property type="term" value="P:NAD+ biosynthetic process"/>
    <property type="evidence" value="ECO:0007669"/>
    <property type="project" value="UniProtKB-UniPathway"/>
</dbReference>
<dbReference type="InterPro" id="IPR004393">
    <property type="entry name" value="NadC"/>
</dbReference>
<comment type="pathway">
    <text evidence="2">Cofactor biosynthesis; NAD(+) biosynthesis; nicotinate D-ribonucleotide from quinolinate: step 1/1.</text>
</comment>
<dbReference type="CDD" id="cd01572">
    <property type="entry name" value="QPRTase"/>
    <property type="match status" value="1"/>
</dbReference>
<dbReference type="InterPro" id="IPR036068">
    <property type="entry name" value="Nicotinate_pribotase-like_C"/>
</dbReference>
<evidence type="ECO:0000256" key="3">
    <source>
        <dbReference type="ARBA" id="ARBA00009400"/>
    </source>
</evidence>
<reference evidence="14" key="1">
    <citation type="journal article" date="2014" name="Front. Microbiol.">
        <title>High frequency of phylogenetically diverse reductive dehalogenase-homologous genes in deep subseafloor sedimentary metagenomes.</title>
        <authorList>
            <person name="Kawai M."/>
            <person name="Futagami T."/>
            <person name="Toyoda A."/>
            <person name="Takaki Y."/>
            <person name="Nishi S."/>
            <person name="Hori S."/>
            <person name="Arai W."/>
            <person name="Tsubouchi T."/>
            <person name="Morono Y."/>
            <person name="Uchiyama I."/>
            <person name="Ito T."/>
            <person name="Fujiyama A."/>
            <person name="Inagaki F."/>
            <person name="Takami H."/>
        </authorList>
    </citation>
    <scope>NUCLEOTIDE SEQUENCE</scope>
    <source>
        <strain evidence="14">Expedition CK06-06</strain>
    </source>
</reference>
<organism evidence="14">
    <name type="scientific">marine sediment metagenome</name>
    <dbReference type="NCBI Taxonomy" id="412755"/>
    <lineage>
        <taxon>unclassified sequences</taxon>
        <taxon>metagenomes</taxon>
        <taxon>ecological metagenomes</taxon>
    </lineage>
</organism>
<dbReference type="GO" id="GO:0004514">
    <property type="term" value="F:nicotinate-nucleotide diphosphorylase (carboxylating) activity"/>
    <property type="evidence" value="ECO:0007669"/>
    <property type="project" value="UniProtKB-EC"/>
</dbReference>
<gene>
    <name evidence="14" type="ORF">S03H2_48394</name>
</gene>
<comment type="function">
    <text evidence="1">Involved in the catabolism of quinolinic acid (QA).</text>
</comment>
<dbReference type="FunFam" id="3.90.1170.20:FF:000001">
    <property type="entry name" value="Nicotinate-nucleotide diphosphorylase (Carboxylating)"/>
    <property type="match status" value="1"/>
</dbReference>
<feature type="non-terminal residue" evidence="14">
    <location>
        <position position="237"/>
    </location>
</feature>
<evidence type="ECO:0000256" key="8">
    <source>
        <dbReference type="ARBA" id="ARBA00022679"/>
    </source>
</evidence>
<dbReference type="UniPathway" id="UPA00253">
    <property type="reaction ID" value="UER00331"/>
</dbReference>
<dbReference type="AlphaFoldDB" id="X1I469"/>
<dbReference type="InterPro" id="IPR027277">
    <property type="entry name" value="NadC/ModD"/>
</dbReference>
<evidence type="ECO:0000259" key="12">
    <source>
        <dbReference type="Pfam" id="PF01729"/>
    </source>
</evidence>
<dbReference type="NCBIfam" id="TIGR00078">
    <property type="entry name" value="nadC"/>
    <property type="match status" value="1"/>
</dbReference>
<proteinExistence type="inferred from homology"/>
<keyword evidence="6" id="KW-0662">Pyridine nucleotide biosynthesis</keyword>
<evidence type="ECO:0000256" key="6">
    <source>
        <dbReference type="ARBA" id="ARBA00022642"/>
    </source>
</evidence>
<keyword evidence="7" id="KW-0328">Glycosyltransferase</keyword>
<dbReference type="Pfam" id="PF02749">
    <property type="entry name" value="QRPTase_N"/>
    <property type="match status" value="1"/>
</dbReference>
<evidence type="ECO:0000259" key="13">
    <source>
        <dbReference type="Pfam" id="PF02749"/>
    </source>
</evidence>
<dbReference type="SUPFAM" id="SSF51690">
    <property type="entry name" value="Nicotinate/Quinolinate PRTase C-terminal domain-like"/>
    <property type="match status" value="1"/>
</dbReference>
<feature type="domain" description="Quinolinate phosphoribosyl transferase N-terminal" evidence="13">
    <location>
        <begin position="24"/>
        <end position="109"/>
    </location>
</feature>
<dbReference type="InterPro" id="IPR002638">
    <property type="entry name" value="Quinolinate_PRibosylTrfase_C"/>
</dbReference>
<evidence type="ECO:0000256" key="1">
    <source>
        <dbReference type="ARBA" id="ARBA00003237"/>
    </source>
</evidence>
<evidence type="ECO:0000256" key="11">
    <source>
        <dbReference type="ARBA" id="ARBA00069173"/>
    </source>
</evidence>
<dbReference type="EMBL" id="BARU01030508">
    <property type="protein sequence ID" value="GAH64090.1"/>
    <property type="molecule type" value="Genomic_DNA"/>
</dbReference>
<comment type="subunit">
    <text evidence="4">Hexamer formed by 3 homodimers.</text>
</comment>
<name>X1I469_9ZZZZ</name>
<dbReference type="Pfam" id="PF01729">
    <property type="entry name" value="QRPTase_C"/>
    <property type="match status" value="1"/>
</dbReference>
<evidence type="ECO:0000313" key="14">
    <source>
        <dbReference type="EMBL" id="GAH64090.1"/>
    </source>
</evidence>
<dbReference type="InterPro" id="IPR013785">
    <property type="entry name" value="Aldolase_TIM"/>
</dbReference>
<dbReference type="FunFam" id="3.20.20.70:FF:000030">
    <property type="entry name" value="Nicotinate-nucleotide pyrophosphorylase, carboxylating"/>
    <property type="match status" value="1"/>
</dbReference>
<dbReference type="InterPro" id="IPR022412">
    <property type="entry name" value="Quinolinate_PRibosylTrfase_N"/>
</dbReference>
<feature type="domain" description="Quinolinate phosphoribosyl transferase C-terminal" evidence="12">
    <location>
        <begin position="111"/>
        <end position="234"/>
    </location>
</feature>
<evidence type="ECO:0000256" key="10">
    <source>
        <dbReference type="ARBA" id="ARBA00047445"/>
    </source>
</evidence>
<sequence length="237" mass="25360">MLLPEEEVDNIIDLALAEDISHGDVTSEALIPTELQGKASILVKAEGILAGGEVAQRVFLKVAPSLRVEVLIRDGARVHPGDIVATIFGSVVSILKAERVAINFLQRLSGIASQTAQYIAKTRGFVVTITDTRKTTPGLRLLEKYAVRMGGGQNHRLHLGDGILIKDNHLVALRALGMSLKDIVARAKHNAPQGLKVEVEVNTAQEAVDAVEAGVDIIMLDNMSPDEMGRIVGLVSV</sequence>
<evidence type="ECO:0000256" key="9">
    <source>
        <dbReference type="ARBA" id="ARBA00033102"/>
    </source>
</evidence>